<dbReference type="Proteomes" id="UP000178106">
    <property type="component" value="Unassembled WGS sequence"/>
</dbReference>
<comment type="caution">
    <text evidence="2">The sequence shown here is derived from an EMBL/GenBank/DDBJ whole genome shotgun (WGS) entry which is preliminary data.</text>
</comment>
<dbReference type="InterPro" id="IPR008523">
    <property type="entry name" value="DUF805"/>
</dbReference>
<evidence type="ECO:0000256" key="1">
    <source>
        <dbReference type="SAM" id="Phobius"/>
    </source>
</evidence>
<sequence length="134" mass="15098">MSNILKRVFALYDGRIDQRQFIVLAVIMFVIGVLVMNVGIYITITTWSPVSFVVHTALQFLITLLTMHLYVRRLHDIGVTGLLVFVILVLAWIHVLLGLMCFLALAAMSGMPFANHFGPVPQKDRPLLDTFLNT</sequence>
<evidence type="ECO:0000313" key="2">
    <source>
        <dbReference type="EMBL" id="OGZ19136.1"/>
    </source>
</evidence>
<reference evidence="2 3" key="1">
    <citation type="journal article" date="2016" name="Nat. Commun.">
        <title>Thousands of microbial genomes shed light on interconnected biogeochemical processes in an aquifer system.</title>
        <authorList>
            <person name="Anantharaman K."/>
            <person name="Brown C.T."/>
            <person name="Hug L.A."/>
            <person name="Sharon I."/>
            <person name="Castelle C.J."/>
            <person name="Probst A.J."/>
            <person name="Thomas B.C."/>
            <person name="Singh A."/>
            <person name="Wilkins M.J."/>
            <person name="Karaoz U."/>
            <person name="Brodie E.L."/>
            <person name="Williams K.H."/>
            <person name="Hubbard S.S."/>
            <person name="Banfield J.F."/>
        </authorList>
    </citation>
    <scope>NUCLEOTIDE SEQUENCE [LARGE SCALE GENOMIC DNA]</scope>
</reference>
<dbReference type="Pfam" id="PF05656">
    <property type="entry name" value="DUF805"/>
    <property type="match status" value="1"/>
</dbReference>
<keyword evidence="1" id="KW-1133">Transmembrane helix</keyword>
<name>A0A1G2DZX7_9BACT</name>
<evidence type="ECO:0000313" key="3">
    <source>
        <dbReference type="Proteomes" id="UP000178106"/>
    </source>
</evidence>
<feature type="transmembrane region" description="Helical" evidence="1">
    <location>
        <begin position="50"/>
        <end position="70"/>
    </location>
</feature>
<dbReference type="GO" id="GO:0016020">
    <property type="term" value="C:membrane"/>
    <property type="evidence" value="ECO:0007669"/>
    <property type="project" value="InterPro"/>
</dbReference>
<evidence type="ECO:0008006" key="4">
    <source>
        <dbReference type="Google" id="ProtNLM"/>
    </source>
</evidence>
<keyword evidence="1" id="KW-0812">Transmembrane</keyword>
<organism evidence="2 3">
    <name type="scientific">Candidatus Lloydbacteria bacterium RIFOXYC12_FULL_46_25</name>
    <dbReference type="NCBI Taxonomy" id="1798670"/>
    <lineage>
        <taxon>Bacteria</taxon>
        <taxon>Candidatus Lloydiibacteriota</taxon>
    </lineage>
</organism>
<dbReference type="EMBL" id="MHLU01000067">
    <property type="protein sequence ID" value="OGZ19136.1"/>
    <property type="molecule type" value="Genomic_DNA"/>
</dbReference>
<accession>A0A1G2DZX7</accession>
<dbReference type="AlphaFoldDB" id="A0A1G2DZX7"/>
<protein>
    <recommendedName>
        <fullName evidence="4">DUF805 domain-containing protein</fullName>
    </recommendedName>
</protein>
<feature type="transmembrane region" description="Helical" evidence="1">
    <location>
        <begin position="82"/>
        <end position="108"/>
    </location>
</feature>
<proteinExistence type="predicted"/>
<keyword evidence="1" id="KW-0472">Membrane</keyword>
<gene>
    <name evidence="2" type="ORF">A2494_00675</name>
</gene>
<feature type="transmembrane region" description="Helical" evidence="1">
    <location>
        <begin position="21"/>
        <end position="44"/>
    </location>
</feature>